<accession>A0A4R3Z0Y1</accession>
<dbReference type="SUPFAM" id="SSF55347">
    <property type="entry name" value="Glyceraldehyde-3-phosphate dehydrogenase-like, C-terminal domain"/>
    <property type="match status" value="1"/>
</dbReference>
<sequence length="323" mass="37270">MIHWGIIGAGNIARRFIKGLSYSQNGKLYAVASHTATKRAELKALYPEIVTYDDYEQLLDDPQVDAVYIAIWHKEHYEWARRAILKHKAVLCEKPATLSSIQMQDLASLAKENQTFFMEAMKTRFIPLVLELKKQLDEGLIGDILRIENRFCYDITNASQTRYLFDQEQGGILNDVGSYNIASILDYIDSPVQSIESSVQYMQGVDCHDQITITFTSGQVGYLEIAMDENLSPLMTIYGSKGKITCMPFYRPTQATIELNNQEAYHIHKDYIFDDFYTEIEEVHQCLKNHQYESQRMSLKDSIDCAMLIEKIKQTFKEENHEI</sequence>
<dbReference type="Proteomes" id="UP000295515">
    <property type="component" value="Unassembled WGS sequence"/>
</dbReference>
<evidence type="ECO:0000256" key="2">
    <source>
        <dbReference type="ARBA" id="ARBA00023002"/>
    </source>
</evidence>
<comment type="similarity">
    <text evidence="1">Belongs to the Gfo/Idh/MocA family.</text>
</comment>
<name>A0A4R3Z0Y1_9FIRM</name>
<evidence type="ECO:0000256" key="1">
    <source>
        <dbReference type="ARBA" id="ARBA00010928"/>
    </source>
</evidence>
<dbReference type="Pfam" id="PF01408">
    <property type="entry name" value="GFO_IDH_MocA"/>
    <property type="match status" value="1"/>
</dbReference>
<keyword evidence="2" id="KW-0560">Oxidoreductase</keyword>
<evidence type="ECO:0000313" key="6">
    <source>
        <dbReference type="Proteomes" id="UP000295515"/>
    </source>
</evidence>
<dbReference type="InterPro" id="IPR050984">
    <property type="entry name" value="Gfo/Idh/MocA_domain"/>
</dbReference>
<dbReference type="InterPro" id="IPR055170">
    <property type="entry name" value="GFO_IDH_MocA-like_dom"/>
</dbReference>
<dbReference type="PANTHER" id="PTHR22604:SF105">
    <property type="entry name" value="TRANS-1,2-DIHYDROBENZENE-1,2-DIOL DEHYDROGENASE"/>
    <property type="match status" value="1"/>
</dbReference>
<dbReference type="InterPro" id="IPR000683">
    <property type="entry name" value="Gfo/Idh/MocA-like_OxRdtase_N"/>
</dbReference>
<dbReference type="Pfam" id="PF22725">
    <property type="entry name" value="GFO_IDH_MocA_C3"/>
    <property type="match status" value="1"/>
</dbReference>
<dbReference type="InterPro" id="IPR036291">
    <property type="entry name" value="NAD(P)-bd_dom_sf"/>
</dbReference>
<protein>
    <submittedName>
        <fullName evidence="5">Putative dehydrogenase</fullName>
    </submittedName>
</protein>
<evidence type="ECO:0000259" key="4">
    <source>
        <dbReference type="Pfam" id="PF22725"/>
    </source>
</evidence>
<dbReference type="EMBL" id="SMCQ01000011">
    <property type="protein sequence ID" value="TCV98640.1"/>
    <property type="molecule type" value="Genomic_DNA"/>
</dbReference>
<dbReference type="SUPFAM" id="SSF51735">
    <property type="entry name" value="NAD(P)-binding Rossmann-fold domains"/>
    <property type="match status" value="1"/>
</dbReference>
<evidence type="ECO:0000259" key="3">
    <source>
        <dbReference type="Pfam" id="PF01408"/>
    </source>
</evidence>
<reference evidence="5 6" key="1">
    <citation type="submission" date="2019-03" db="EMBL/GenBank/DDBJ databases">
        <title>Genomic Encyclopedia of Type Strains, Phase IV (KMG-IV): sequencing the most valuable type-strain genomes for metagenomic binning, comparative biology and taxonomic classification.</title>
        <authorList>
            <person name="Goeker M."/>
        </authorList>
    </citation>
    <scope>NUCLEOTIDE SEQUENCE [LARGE SCALE GENOMIC DNA]</scope>
    <source>
        <strain evidence="5 6">DSM 29487</strain>
    </source>
</reference>
<comment type="caution">
    <text evidence="5">The sequence shown here is derived from an EMBL/GenBank/DDBJ whole genome shotgun (WGS) entry which is preliminary data.</text>
</comment>
<dbReference type="GO" id="GO:0000166">
    <property type="term" value="F:nucleotide binding"/>
    <property type="evidence" value="ECO:0007669"/>
    <property type="project" value="InterPro"/>
</dbReference>
<dbReference type="GeneID" id="98915516"/>
<keyword evidence="6" id="KW-1185">Reference proteome</keyword>
<dbReference type="AlphaFoldDB" id="A0A4R3Z0Y1"/>
<feature type="domain" description="GFO/IDH/MocA-like oxidoreductase" evidence="4">
    <location>
        <begin position="130"/>
        <end position="244"/>
    </location>
</feature>
<dbReference type="Gene3D" id="3.40.50.720">
    <property type="entry name" value="NAD(P)-binding Rossmann-like Domain"/>
    <property type="match status" value="1"/>
</dbReference>
<dbReference type="RefSeq" id="WP_132226374.1">
    <property type="nucleotide sequence ID" value="NZ_JANKBF010000012.1"/>
</dbReference>
<dbReference type="PANTHER" id="PTHR22604">
    <property type="entry name" value="OXIDOREDUCTASES"/>
    <property type="match status" value="1"/>
</dbReference>
<evidence type="ECO:0000313" key="5">
    <source>
        <dbReference type="EMBL" id="TCV98640.1"/>
    </source>
</evidence>
<proteinExistence type="inferred from homology"/>
<gene>
    <name evidence="5" type="ORF">EDD60_11147</name>
</gene>
<dbReference type="GO" id="GO:0016491">
    <property type="term" value="F:oxidoreductase activity"/>
    <property type="evidence" value="ECO:0007669"/>
    <property type="project" value="UniProtKB-KW"/>
</dbReference>
<dbReference type="Gene3D" id="3.30.360.10">
    <property type="entry name" value="Dihydrodipicolinate Reductase, domain 2"/>
    <property type="match status" value="1"/>
</dbReference>
<feature type="domain" description="Gfo/Idh/MocA-like oxidoreductase N-terminal" evidence="3">
    <location>
        <begin position="2"/>
        <end position="118"/>
    </location>
</feature>
<organism evidence="5 6">
    <name type="scientific">Longibaculum muris</name>
    <dbReference type="NCBI Taxonomy" id="1796628"/>
    <lineage>
        <taxon>Bacteria</taxon>
        <taxon>Bacillati</taxon>
        <taxon>Bacillota</taxon>
        <taxon>Erysipelotrichia</taxon>
        <taxon>Erysipelotrichales</taxon>
        <taxon>Coprobacillaceae</taxon>
        <taxon>Longibaculum</taxon>
    </lineage>
</organism>